<dbReference type="GO" id="GO:0005789">
    <property type="term" value="C:endoplasmic reticulum membrane"/>
    <property type="evidence" value="ECO:0007669"/>
    <property type="project" value="TreeGrafter"/>
</dbReference>
<evidence type="ECO:0000313" key="12">
    <source>
        <dbReference type="Proteomes" id="UP000325440"/>
    </source>
</evidence>
<evidence type="ECO:0000256" key="7">
    <source>
        <dbReference type="SAM" id="MobiDB-lite"/>
    </source>
</evidence>
<keyword evidence="11" id="KW-0436">Ligase</keyword>
<dbReference type="Proteomes" id="UP000325440">
    <property type="component" value="Unassembled WGS sequence"/>
</dbReference>
<dbReference type="OrthoDB" id="10258297at2759"/>
<organism evidence="11 12">
    <name type="scientific">Cinara cedri</name>
    <dbReference type="NCBI Taxonomy" id="506608"/>
    <lineage>
        <taxon>Eukaryota</taxon>
        <taxon>Metazoa</taxon>
        <taxon>Ecdysozoa</taxon>
        <taxon>Arthropoda</taxon>
        <taxon>Hexapoda</taxon>
        <taxon>Insecta</taxon>
        <taxon>Pterygota</taxon>
        <taxon>Neoptera</taxon>
        <taxon>Paraneoptera</taxon>
        <taxon>Hemiptera</taxon>
        <taxon>Sternorrhyncha</taxon>
        <taxon>Aphidomorpha</taxon>
        <taxon>Aphidoidea</taxon>
        <taxon>Aphididae</taxon>
        <taxon>Lachninae</taxon>
        <taxon>Cinara</taxon>
    </lineage>
</organism>
<evidence type="ECO:0000256" key="4">
    <source>
        <dbReference type="ARBA" id="ARBA00022679"/>
    </source>
</evidence>
<dbReference type="InterPro" id="IPR056579">
    <property type="entry name" value="Ufl1_N"/>
</dbReference>
<sequence>MPSNDWNEVKLLAADFQRIQLTTSSQRLGERNCVEIVAKLISTGLLDVVFTTDGKEYVTPVHLTKELKDEAYIQGGRINILDAARALKVDPDVASNLCEKLAKEESEDYCIVHGQLIGLTYLDQIAEDVIDKLEQYGQINSLKISQQFDLPVDIIDAMLEKRNTNLGFNLHKNKNNPYLYYTDSYFISVKRIVRGAILAITRPILCTAIINQCSIEEKEFFTVFESLVAEKQIPGILTDRVGNSCTYVPNIYTKSLNNWVINFYSNNKYLDYEAMNNVGITDPISYISRIPLGKELIALSSCSIGPKILNDILAAVEESIASGTWIDIMDFVPIVFDTKDGIMILEYLLKKNKFSNSYQIFDNTVLVTDKFIEIQSQRIISIIDTKVKKIVESGEYAEALINWKIQQKFTEDKNPELSRKEERKKKTGKHGGGTQGRETKIKAVKKKYGHKSKQDSDSDDLENKTAINEQLMMDIVNVNEIRENLETDESFKEIDEDKSPLIEKIVSYLHPILNKEALRRAQDIYDQVMANRMGDRRKVHQEFRDKLLLLLFDFNQYLKGIQKFDNTDTQVQLTSFLLKSIGGEIIENVKSYIAKNKENVSESKSNKYDKQIEDAIERLQKSLTSKQIDDFLEAVDQLLSSVDVVQKKHDRKKEREHLQNYRQLLVRSLDIEDDAAQVLLIATQILFQSVTQTMIKISGKFVSVLLGFLQKHINEQELSVLQNYHDAVVQLLKTEDPVEKENIKSKLKETTEIVKDIVNNFKKTG</sequence>
<dbReference type="GO" id="GO:0032434">
    <property type="term" value="P:regulation of proteasomal ubiquitin-dependent protein catabolic process"/>
    <property type="evidence" value="ECO:0007669"/>
    <property type="project" value="TreeGrafter"/>
</dbReference>
<dbReference type="Pfam" id="PF25041">
    <property type="entry name" value="UFL1_C"/>
    <property type="match status" value="1"/>
</dbReference>
<dbReference type="InterPro" id="IPR056761">
    <property type="entry name" value="Ufl1-like_C"/>
</dbReference>
<evidence type="ECO:0000256" key="3">
    <source>
        <dbReference type="ARBA" id="ARBA00014160"/>
    </source>
</evidence>
<dbReference type="GO" id="GO:1990592">
    <property type="term" value="P:protein K69-linked ufmylation"/>
    <property type="evidence" value="ECO:0007669"/>
    <property type="project" value="TreeGrafter"/>
</dbReference>
<evidence type="ECO:0000259" key="8">
    <source>
        <dbReference type="Pfam" id="PF09743"/>
    </source>
</evidence>
<keyword evidence="12" id="KW-1185">Reference proteome</keyword>
<feature type="region of interest" description="Disordered" evidence="7">
    <location>
        <begin position="413"/>
        <end position="461"/>
    </location>
</feature>
<evidence type="ECO:0000256" key="5">
    <source>
        <dbReference type="ARBA" id="ARBA00022786"/>
    </source>
</evidence>
<dbReference type="PANTHER" id="PTHR31057">
    <property type="entry name" value="E3 UFM1-PROTEIN LIGASE 1"/>
    <property type="match status" value="1"/>
</dbReference>
<dbReference type="InterPro" id="IPR056580">
    <property type="entry name" value="Ufl1_dom"/>
</dbReference>
<reference evidence="11 12" key="1">
    <citation type="submission" date="2019-08" db="EMBL/GenBank/DDBJ databases">
        <authorList>
            <person name="Alioto T."/>
            <person name="Alioto T."/>
            <person name="Gomez Garrido J."/>
        </authorList>
    </citation>
    <scope>NUCLEOTIDE SEQUENCE [LARGE SCALE GENOMIC DNA]</scope>
</reference>
<evidence type="ECO:0000313" key="11">
    <source>
        <dbReference type="EMBL" id="VVC33621.1"/>
    </source>
</evidence>
<comment type="function">
    <text evidence="1">E3 UFM1-protein ligase that mediates ufmylation of target proteins.</text>
</comment>
<feature type="compositionally biased region" description="Basic residues" evidence="7">
    <location>
        <begin position="442"/>
        <end position="451"/>
    </location>
</feature>
<dbReference type="GO" id="GO:0016874">
    <property type="term" value="F:ligase activity"/>
    <property type="evidence" value="ECO:0007669"/>
    <property type="project" value="UniProtKB-KW"/>
</dbReference>
<dbReference type="GO" id="GO:0061666">
    <property type="term" value="F:UFM1 ligase activity"/>
    <property type="evidence" value="ECO:0007669"/>
    <property type="project" value="InterPro"/>
</dbReference>
<feature type="domain" description="E3 UFM1-protein ligase 1-like" evidence="9">
    <location>
        <begin position="540"/>
        <end position="648"/>
    </location>
</feature>
<proteinExistence type="inferred from homology"/>
<keyword evidence="4" id="KW-0808">Transferase</keyword>
<dbReference type="Pfam" id="PF23659">
    <property type="entry name" value="UFL1"/>
    <property type="match status" value="1"/>
</dbReference>
<evidence type="ECO:0000259" key="10">
    <source>
        <dbReference type="Pfam" id="PF25041"/>
    </source>
</evidence>
<dbReference type="Pfam" id="PF09743">
    <property type="entry name" value="E3_UFM1_ligase"/>
    <property type="match status" value="1"/>
</dbReference>
<comment type="similarity">
    <text evidence="2">Belongs to the UFL1 family.</text>
</comment>
<keyword evidence="5" id="KW-0833">Ubl conjugation pathway</keyword>
<dbReference type="EMBL" id="CABPRJ010000972">
    <property type="protein sequence ID" value="VVC33621.1"/>
    <property type="molecule type" value="Genomic_DNA"/>
</dbReference>
<evidence type="ECO:0000256" key="2">
    <source>
        <dbReference type="ARBA" id="ARBA00010789"/>
    </source>
</evidence>
<evidence type="ECO:0000256" key="1">
    <source>
        <dbReference type="ARBA" id="ARBA00003950"/>
    </source>
</evidence>
<evidence type="ECO:0000259" key="9">
    <source>
        <dbReference type="Pfam" id="PF23659"/>
    </source>
</evidence>
<feature type="domain" description="E3 UFM1-protein ligase 1-like N-terminal" evidence="8">
    <location>
        <begin position="8"/>
        <end position="287"/>
    </location>
</feature>
<dbReference type="InterPro" id="IPR018611">
    <property type="entry name" value="Ufl1"/>
</dbReference>
<feature type="domain" description="E3 UFM1-protein ligase-like C-terminal" evidence="10">
    <location>
        <begin position="654"/>
        <end position="757"/>
    </location>
</feature>
<dbReference type="AlphaFoldDB" id="A0A5E4MW01"/>
<gene>
    <name evidence="11" type="ORF">CINCED_3A020332</name>
</gene>
<dbReference type="Pfam" id="PF25870">
    <property type="entry name" value="WHD_UFL1_5th"/>
    <property type="match status" value="1"/>
</dbReference>
<accession>A0A5E4MW01</accession>
<name>A0A5E4MW01_9HEMI</name>
<protein>
    <recommendedName>
        <fullName evidence="3">E3 UFM1-protein ligase 1 homolog</fullName>
    </recommendedName>
    <alternativeName>
        <fullName evidence="6">E3 UFM1-protein transferase 1 homolog</fullName>
    </alternativeName>
</protein>
<dbReference type="GO" id="GO:0034976">
    <property type="term" value="P:response to endoplasmic reticulum stress"/>
    <property type="evidence" value="ECO:0007669"/>
    <property type="project" value="TreeGrafter"/>
</dbReference>
<dbReference type="PANTHER" id="PTHR31057:SF0">
    <property type="entry name" value="E3 UFM1-PROTEIN LIGASE 1"/>
    <property type="match status" value="1"/>
</dbReference>
<evidence type="ECO:0000256" key="6">
    <source>
        <dbReference type="ARBA" id="ARBA00030452"/>
    </source>
</evidence>